<dbReference type="PANTHER" id="PTHR11434:SF16">
    <property type="entry name" value="NADH-UBIQUINONE OXIDOREDUCTASE CHAIN 4L"/>
    <property type="match status" value="1"/>
</dbReference>
<keyword evidence="5 11" id="KW-0812">Transmembrane</keyword>
<evidence type="ECO:0000256" key="7">
    <source>
        <dbReference type="ARBA" id="ARBA00022989"/>
    </source>
</evidence>
<comment type="subcellular location">
    <subcellularLocation>
        <location evidence="1">Membrane</location>
        <topology evidence="1">Multi-pass membrane protein</topology>
    </subcellularLocation>
</comment>
<feature type="transmembrane region" description="Helical" evidence="11">
    <location>
        <begin position="6"/>
        <end position="23"/>
    </location>
</feature>
<dbReference type="Gene3D" id="1.10.287.3510">
    <property type="match status" value="1"/>
</dbReference>
<geneLocation type="mitochondrion" evidence="12"/>
<dbReference type="NCBIfam" id="NF004323">
    <property type="entry name" value="PRK05715.1-5"/>
    <property type="match status" value="1"/>
</dbReference>
<accession>A0A0E4BA85</accession>
<evidence type="ECO:0000313" key="12">
    <source>
        <dbReference type="EMBL" id="BAR46019.1"/>
    </source>
</evidence>
<comment type="similarity">
    <text evidence="2">Belongs to the complex I subunit 4L family.</text>
</comment>
<keyword evidence="4" id="KW-0813">Transport</keyword>
<dbReference type="EMBL" id="LC005414">
    <property type="protein sequence ID" value="BAR46019.1"/>
    <property type="molecule type" value="Genomic_DNA"/>
</dbReference>
<feature type="transmembrane region" description="Helical" evidence="11">
    <location>
        <begin position="61"/>
        <end position="84"/>
    </location>
</feature>
<dbReference type="NCBIfam" id="NF004320">
    <property type="entry name" value="PRK05715.1-2"/>
    <property type="match status" value="1"/>
</dbReference>
<evidence type="ECO:0000256" key="6">
    <source>
        <dbReference type="ARBA" id="ARBA00022967"/>
    </source>
</evidence>
<keyword evidence="12" id="KW-0496">Mitochondrion</keyword>
<dbReference type="GO" id="GO:0030964">
    <property type="term" value="C:NADH dehydrogenase complex"/>
    <property type="evidence" value="ECO:0007669"/>
    <property type="project" value="TreeGrafter"/>
</dbReference>
<name>A0A0E4BA85_9CNID</name>
<sequence length="100" mass="10908">MGIKSLTAYSFLLFILGTLGISINRTNLILLLMSVELMLLSTSLLFMAGATFYGLMLGQVFTIFIFTVAAAESAIGLAIIIAYFRLRGKISVRLLNLLRG</sequence>
<evidence type="ECO:0000256" key="1">
    <source>
        <dbReference type="ARBA" id="ARBA00004141"/>
    </source>
</evidence>
<keyword evidence="7 11" id="KW-1133">Transmembrane helix</keyword>
<feature type="transmembrane region" description="Helical" evidence="11">
    <location>
        <begin position="30"/>
        <end position="55"/>
    </location>
</feature>
<proteinExistence type="inferred from homology"/>
<dbReference type="HAMAP" id="MF_01456">
    <property type="entry name" value="NDH1_NuoK"/>
    <property type="match status" value="1"/>
</dbReference>
<evidence type="ECO:0000256" key="2">
    <source>
        <dbReference type="ARBA" id="ARBA00010519"/>
    </source>
</evidence>
<evidence type="ECO:0000256" key="11">
    <source>
        <dbReference type="SAM" id="Phobius"/>
    </source>
</evidence>
<evidence type="ECO:0000256" key="10">
    <source>
        <dbReference type="ARBA" id="ARBA00031586"/>
    </source>
</evidence>
<evidence type="ECO:0000256" key="5">
    <source>
        <dbReference type="ARBA" id="ARBA00022692"/>
    </source>
</evidence>
<dbReference type="Pfam" id="PF00420">
    <property type="entry name" value="Oxidored_q2"/>
    <property type="match status" value="1"/>
</dbReference>
<evidence type="ECO:0000256" key="4">
    <source>
        <dbReference type="ARBA" id="ARBA00022448"/>
    </source>
</evidence>
<evidence type="ECO:0000256" key="3">
    <source>
        <dbReference type="ARBA" id="ARBA00016612"/>
    </source>
</evidence>
<keyword evidence="9 11" id="KW-0472">Membrane</keyword>
<gene>
    <name evidence="12" type="primary">nad4L</name>
</gene>
<dbReference type="GO" id="GO:0016651">
    <property type="term" value="F:oxidoreductase activity, acting on NAD(P)H"/>
    <property type="evidence" value="ECO:0007669"/>
    <property type="project" value="InterPro"/>
</dbReference>
<dbReference type="InterPro" id="IPR001133">
    <property type="entry name" value="NADH_UbQ_OxRdtase_chain4L/K"/>
</dbReference>
<dbReference type="GO" id="GO:0042773">
    <property type="term" value="P:ATP synthesis coupled electron transport"/>
    <property type="evidence" value="ECO:0007669"/>
    <property type="project" value="InterPro"/>
</dbReference>
<reference evidence="12" key="1">
    <citation type="submission" date="2014-10" db="EMBL/GenBank/DDBJ databases">
        <title>Mitochondrial genome structure of moon jellyfish, Aurelia sp. 3 and sp. 4.</title>
        <authorList>
            <person name="Funahashi A."/>
            <person name="Hanzawa N."/>
        </authorList>
    </citation>
    <scope>NUCLEOTIDE SEQUENCE</scope>
</reference>
<dbReference type="InterPro" id="IPR039428">
    <property type="entry name" value="NUOK/Mnh_C1-like"/>
</dbReference>
<protein>
    <recommendedName>
        <fullName evidence="3">NADH-ubiquinone oxidoreductase chain 4L</fullName>
    </recommendedName>
    <alternativeName>
        <fullName evidence="10">NADH dehydrogenase subunit 4L</fullName>
    </alternativeName>
</protein>
<evidence type="ECO:0000256" key="8">
    <source>
        <dbReference type="ARBA" id="ARBA00023027"/>
    </source>
</evidence>
<evidence type="ECO:0000256" key="9">
    <source>
        <dbReference type="ARBA" id="ARBA00023136"/>
    </source>
</evidence>
<dbReference type="PANTHER" id="PTHR11434">
    <property type="entry name" value="NADH-UBIQUINONE OXIDOREDUCTASE SUBUNIT ND4L"/>
    <property type="match status" value="1"/>
</dbReference>
<keyword evidence="8" id="KW-0520">NAD</keyword>
<keyword evidence="6" id="KW-1278">Translocase</keyword>
<dbReference type="AlphaFoldDB" id="A0A0E4BA85"/>
<organism evidence="12">
    <name type="scientific">Aurelia sp. 4 sensu Dawson et al.</name>
    <name type="common">2005</name>
    <dbReference type="NCBI Taxonomy" id="237397"/>
    <lineage>
        <taxon>Eukaryota</taxon>
        <taxon>Metazoa</taxon>
        <taxon>Cnidaria</taxon>
        <taxon>Scyphozoa</taxon>
        <taxon>Semaeostomeae</taxon>
        <taxon>Ulmaridae</taxon>
        <taxon>Aurelia</taxon>
    </lineage>
</organism>